<gene>
    <name evidence="2" type="ORF">GCM10009775_17480</name>
</gene>
<organism evidence="2 3">
    <name type="scientific">Microbacterium aoyamense</name>
    <dbReference type="NCBI Taxonomy" id="344166"/>
    <lineage>
        <taxon>Bacteria</taxon>
        <taxon>Bacillati</taxon>
        <taxon>Actinomycetota</taxon>
        <taxon>Actinomycetes</taxon>
        <taxon>Micrococcales</taxon>
        <taxon>Microbacteriaceae</taxon>
        <taxon>Microbacterium</taxon>
    </lineage>
</organism>
<keyword evidence="3" id="KW-1185">Reference proteome</keyword>
<evidence type="ECO:0000313" key="3">
    <source>
        <dbReference type="Proteomes" id="UP001501343"/>
    </source>
</evidence>
<comment type="caution">
    <text evidence="2">The sequence shown here is derived from an EMBL/GenBank/DDBJ whole genome shotgun (WGS) entry which is preliminary data.</text>
</comment>
<dbReference type="RefSeq" id="WP_248150338.1">
    <property type="nucleotide sequence ID" value="NZ_BAAAOF010000003.1"/>
</dbReference>
<reference evidence="3" key="1">
    <citation type="journal article" date="2019" name="Int. J. Syst. Evol. Microbiol.">
        <title>The Global Catalogue of Microorganisms (GCM) 10K type strain sequencing project: providing services to taxonomists for standard genome sequencing and annotation.</title>
        <authorList>
            <consortium name="The Broad Institute Genomics Platform"/>
            <consortium name="The Broad Institute Genome Sequencing Center for Infectious Disease"/>
            <person name="Wu L."/>
            <person name="Ma J."/>
        </authorList>
    </citation>
    <scope>NUCLEOTIDE SEQUENCE [LARGE SCALE GENOMIC DNA]</scope>
    <source>
        <strain evidence="3">JCM 14900</strain>
    </source>
</reference>
<evidence type="ECO:0000256" key="1">
    <source>
        <dbReference type="SAM" id="MobiDB-lite"/>
    </source>
</evidence>
<evidence type="ECO:0000313" key="2">
    <source>
        <dbReference type="EMBL" id="GAA1925751.1"/>
    </source>
</evidence>
<feature type="region of interest" description="Disordered" evidence="1">
    <location>
        <begin position="1"/>
        <end position="23"/>
    </location>
</feature>
<accession>A0ABP5B0X0</accession>
<feature type="compositionally biased region" description="Basic and acidic residues" evidence="1">
    <location>
        <begin position="11"/>
        <end position="23"/>
    </location>
</feature>
<proteinExistence type="predicted"/>
<name>A0ABP5B0X0_9MICO</name>
<protein>
    <submittedName>
        <fullName evidence="2">Uncharacterized protein</fullName>
    </submittedName>
</protein>
<dbReference type="Proteomes" id="UP001501343">
    <property type="component" value="Unassembled WGS sequence"/>
</dbReference>
<dbReference type="EMBL" id="BAAAOF010000003">
    <property type="protein sequence ID" value="GAA1925751.1"/>
    <property type="molecule type" value="Genomic_DNA"/>
</dbReference>
<sequence>MSTAEPFMPAHEAKPQAPDTERDIDGDVDVLFGEVDPDQGPIPVDHEAPSLFHTPVPGDALTEAELEDDLEA</sequence>